<feature type="domain" description="Secretion system C-terminal sorting" evidence="1">
    <location>
        <begin position="323"/>
        <end position="414"/>
    </location>
</feature>
<reference evidence="2" key="1">
    <citation type="submission" date="2018-06" db="EMBL/GenBank/DDBJ databases">
        <authorList>
            <person name="Zhirakovskaya E."/>
        </authorList>
    </citation>
    <scope>NUCLEOTIDE SEQUENCE</scope>
</reference>
<sequence>MKKILYALFVMAMLFGNATISFGQIFMDGDSTDWVDYPILTAAPNNEDGMFPPEVVAAVTDIVDIKYVKATVIENILYGYIEFWGGPAWPNGRYEGDIDPPSYYESRGYYRLLLDIDNDLYTGWDTAFLNGHHSPVGYLTTVAFPYDPIGAEIMFDWNARMNDDWRLENEGDDANNELNYRGIDIEEYNGQIDSGSTYLIFNMPVPDADSSRVMKWEGNLKIDSSDNELLLNDTLSSYWTGHAWGFSFLEFGIELTPFQKYYKNKDGRYVLQPGDVIGLSAMVETSYDDWGIDMSAGGEIDIIVGVSKNETAIVKNFNLSQNYPNPFNPSTTIKYSIPNVERDLSRSNRSELKSALQNVTLKVYDILGREVETLVNKEQKPGNYNVTFNASHLTSGIYFYRLQSGSFVKTMKMILLK</sequence>
<gene>
    <name evidence="2" type="ORF">MNBD_IGNAVI01-1633</name>
</gene>
<organism evidence="2">
    <name type="scientific">hydrothermal vent metagenome</name>
    <dbReference type="NCBI Taxonomy" id="652676"/>
    <lineage>
        <taxon>unclassified sequences</taxon>
        <taxon>metagenomes</taxon>
        <taxon>ecological metagenomes</taxon>
    </lineage>
</organism>
<evidence type="ECO:0000259" key="1">
    <source>
        <dbReference type="Pfam" id="PF18962"/>
    </source>
</evidence>
<dbReference type="Pfam" id="PF18962">
    <property type="entry name" value="Por_Secre_tail"/>
    <property type="match status" value="1"/>
</dbReference>
<name>A0A3B1CHF3_9ZZZZ</name>
<dbReference type="InterPro" id="IPR026444">
    <property type="entry name" value="Secre_tail"/>
</dbReference>
<accession>A0A3B1CHF3</accession>
<dbReference type="AlphaFoldDB" id="A0A3B1CHF3"/>
<protein>
    <submittedName>
        <fullName evidence="2">5'-Nucleotidase domain protein</fullName>
    </submittedName>
</protein>
<dbReference type="NCBIfam" id="TIGR04183">
    <property type="entry name" value="Por_Secre_tail"/>
    <property type="match status" value="1"/>
</dbReference>
<evidence type="ECO:0000313" key="2">
    <source>
        <dbReference type="EMBL" id="VAX27652.1"/>
    </source>
</evidence>
<dbReference type="Gene3D" id="2.60.40.4070">
    <property type="match status" value="1"/>
</dbReference>
<proteinExistence type="predicted"/>
<dbReference type="EMBL" id="UOGD01000390">
    <property type="protein sequence ID" value="VAX27652.1"/>
    <property type="molecule type" value="Genomic_DNA"/>
</dbReference>